<dbReference type="PaxDb" id="4097-A0A1S3XNZ4"/>
<dbReference type="STRING" id="4097.A0A1S3XNZ4"/>
<dbReference type="SUPFAM" id="SSF54695">
    <property type="entry name" value="POZ domain"/>
    <property type="match status" value="1"/>
</dbReference>
<dbReference type="RefSeq" id="XP_016441372.1">
    <property type="nucleotide sequence ID" value="XM_016585886.1"/>
</dbReference>
<dbReference type="InterPro" id="IPR016073">
    <property type="entry name" value="Skp1_comp_POZ"/>
</dbReference>
<sequence length="98" mass="11098">MSSEKLLTLKTSDGAEFQIEEAVAVRSQLIKNMAEAEGAIHLPNVRSDTMIKVIEYWKKHSEKGISEDELNNFDKNLVKLHHSDLFELVVAANFLADR</sequence>
<dbReference type="Pfam" id="PF03931">
    <property type="entry name" value="Skp1_POZ"/>
    <property type="match status" value="1"/>
</dbReference>
<dbReference type="PANTHER" id="PTHR11165">
    <property type="entry name" value="SKP1"/>
    <property type="match status" value="1"/>
</dbReference>
<dbReference type="KEGG" id="nta:107766968"/>
<feature type="domain" description="SKP1 component POZ" evidence="4">
    <location>
        <begin position="6"/>
        <end position="61"/>
    </location>
</feature>
<dbReference type="GeneID" id="107766968"/>
<dbReference type="InterPro" id="IPR001232">
    <property type="entry name" value="SKP1-like"/>
</dbReference>
<dbReference type="GO" id="GO:0006511">
    <property type="term" value="P:ubiquitin-dependent protein catabolic process"/>
    <property type="evidence" value="ECO:0007669"/>
    <property type="project" value="InterPro"/>
</dbReference>
<evidence type="ECO:0000313" key="6">
    <source>
        <dbReference type="RefSeq" id="XP_016441372.1"/>
    </source>
</evidence>
<proteinExistence type="inferred from homology"/>
<reference evidence="6" key="2">
    <citation type="submission" date="2025-08" db="UniProtKB">
        <authorList>
            <consortium name="RefSeq"/>
        </authorList>
    </citation>
    <scope>IDENTIFICATION</scope>
    <source>
        <tissue evidence="6">Leaf</tissue>
    </source>
</reference>
<dbReference type="GO" id="GO:0016567">
    <property type="term" value="P:protein ubiquitination"/>
    <property type="evidence" value="ECO:0007669"/>
    <property type="project" value="UniProtKB-UniPathway"/>
</dbReference>
<comment type="similarity">
    <text evidence="2">Belongs to the SKP1 family.</text>
</comment>
<reference evidence="5" key="1">
    <citation type="journal article" date="2014" name="Nat. Commun.">
        <title>The tobacco genome sequence and its comparison with those of tomato and potato.</title>
        <authorList>
            <person name="Sierro N."/>
            <person name="Battey J.N."/>
            <person name="Ouadi S."/>
            <person name="Bakaher N."/>
            <person name="Bovet L."/>
            <person name="Willig A."/>
            <person name="Goepfert S."/>
            <person name="Peitsch M.C."/>
            <person name="Ivanov N.V."/>
        </authorList>
    </citation>
    <scope>NUCLEOTIDE SEQUENCE [LARGE SCALE GENOMIC DNA]</scope>
</reference>
<evidence type="ECO:0000259" key="4">
    <source>
        <dbReference type="Pfam" id="PF03931"/>
    </source>
</evidence>
<dbReference type="SMR" id="A0A1S3XNZ4"/>
<dbReference type="OrthoDB" id="1261671at2759"/>
<accession>A0A1S3XNZ4</accession>
<dbReference type="Proteomes" id="UP000790787">
    <property type="component" value="Chromosome 4"/>
</dbReference>
<dbReference type="InterPro" id="IPR016897">
    <property type="entry name" value="SKP1"/>
</dbReference>
<evidence type="ECO:0000313" key="5">
    <source>
        <dbReference type="Proteomes" id="UP000790787"/>
    </source>
</evidence>
<dbReference type="UniPathway" id="UPA00143"/>
<dbReference type="OMA" id="NMVEDNC"/>
<protein>
    <submittedName>
        <fullName evidence="6">SKP1-like protein 11</fullName>
    </submittedName>
</protein>
<evidence type="ECO:0000256" key="1">
    <source>
        <dbReference type="ARBA" id="ARBA00004906"/>
    </source>
</evidence>
<name>A0A1S3XNZ4_TOBAC</name>
<keyword evidence="5" id="KW-1185">Reference proteome</keyword>
<dbReference type="AlphaFoldDB" id="A0A1S3XNZ4"/>
<evidence type="ECO:0000256" key="3">
    <source>
        <dbReference type="ARBA" id="ARBA00022786"/>
    </source>
</evidence>
<dbReference type="InterPro" id="IPR011333">
    <property type="entry name" value="SKP1/BTB/POZ_sf"/>
</dbReference>
<dbReference type="SMART" id="SM00512">
    <property type="entry name" value="Skp1"/>
    <property type="match status" value="1"/>
</dbReference>
<comment type="pathway">
    <text evidence="1">Protein modification; protein ubiquitination.</text>
</comment>
<organism evidence="5 6">
    <name type="scientific">Nicotiana tabacum</name>
    <name type="common">Common tobacco</name>
    <dbReference type="NCBI Taxonomy" id="4097"/>
    <lineage>
        <taxon>Eukaryota</taxon>
        <taxon>Viridiplantae</taxon>
        <taxon>Streptophyta</taxon>
        <taxon>Embryophyta</taxon>
        <taxon>Tracheophyta</taxon>
        <taxon>Spermatophyta</taxon>
        <taxon>Magnoliopsida</taxon>
        <taxon>eudicotyledons</taxon>
        <taxon>Gunneridae</taxon>
        <taxon>Pentapetalae</taxon>
        <taxon>asterids</taxon>
        <taxon>lamiids</taxon>
        <taxon>Solanales</taxon>
        <taxon>Solanaceae</taxon>
        <taxon>Nicotianoideae</taxon>
        <taxon>Nicotianeae</taxon>
        <taxon>Nicotiana</taxon>
    </lineage>
</organism>
<dbReference type="GO" id="GO:0009867">
    <property type="term" value="P:jasmonic acid mediated signaling pathway"/>
    <property type="evidence" value="ECO:0007669"/>
    <property type="project" value="UniProtKB-ARBA"/>
</dbReference>
<dbReference type="Gene3D" id="3.30.710.10">
    <property type="entry name" value="Potassium Channel Kv1.1, Chain A"/>
    <property type="match status" value="1"/>
</dbReference>
<gene>
    <name evidence="6" type="primary">LOC107766968</name>
</gene>
<keyword evidence="3" id="KW-0833">Ubl conjugation pathway</keyword>
<evidence type="ECO:0000256" key="2">
    <source>
        <dbReference type="ARBA" id="ARBA00009993"/>
    </source>
</evidence>